<evidence type="ECO:0000313" key="2">
    <source>
        <dbReference type="Proteomes" id="UP000789706"/>
    </source>
</evidence>
<gene>
    <name evidence="1" type="ORF">DEBURN_LOCUS8326</name>
</gene>
<accession>A0A9N9BTP6</accession>
<comment type="caution">
    <text evidence="1">The sequence shown here is derived from an EMBL/GenBank/DDBJ whole genome shotgun (WGS) entry which is preliminary data.</text>
</comment>
<keyword evidence="2" id="KW-1185">Reference proteome</keyword>
<reference evidence="1" key="1">
    <citation type="submission" date="2021-06" db="EMBL/GenBank/DDBJ databases">
        <authorList>
            <person name="Kallberg Y."/>
            <person name="Tangrot J."/>
            <person name="Rosling A."/>
        </authorList>
    </citation>
    <scope>NUCLEOTIDE SEQUENCE</scope>
    <source>
        <strain evidence="1">AZ414A</strain>
    </source>
</reference>
<dbReference type="Proteomes" id="UP000789706">
    <property type="component" value="Unassembled WGS sequence"/>
</dbReference>
<dbReference type="InterPro" id="IPR037178">
    <property type="entry name" value="ColicinD_C_sf"/>
</dbReference>
<dbReference type="Gene3D" id="3.10.450.200">
    <property type="match status" value="1"/>
</dbReference>
<name>A0A9N9BTP6_9GLOM</name>
<proteinExistence type="predicted"/>
<dbReference type="EMBL" id="CAJVPK010001202">
    <property type="protein sequence ID" value="CAG8575999.1"/>
    <property type="molecule type" value="Genomic_DNA"/>
</dbReference>
<dbReference type="GO" id="GO:0004540">
    <property type="term" value="F:RNA nuclease activity"/>
    <property type="evidence" value="ECO:0007669"/>
    <property type="project" value="InterPro"/>
</dbReference>
<protein>
    <submittedName>
        <fullName evidence="1">8211_t:CDS:1</fullName>
    </submittedName>
</protein>
<sequence length="174" mass="20898">MSQTGEREMGLYEDDSKENNEWIDRHWFYISNHSNCSTLPDGLQHIFARHEKDWGFTENDNWNNQNGEKLQRTLREFIHRKCVIIYRGEDKDYELWSGWKLSNDQYRCVTQPPFRLNAAVLIDDENIYSDEVYNQIGDFFGLDEIKPEDNYELDYEKIKEKAKTTLRILEKSTI</sequence>
<organism evidence="1 2">
    <name type="scientific">Diversispora eburnea</name>
    <dbReference type="NCBI Taxonomy" id="1213867"/>
    <lineage>
        <taxon>Eukaryota</taxon>
        <taxon>Fungi</taxon>
        <taxon>Fungi incertae sedis</taxon>
        <taxon>Mucoromycota</taxon>
        <taxon>Glomeromycotina</taxon>
        <taxon>Glomeromycetes</taxon>
        <taxon>Diversisporales</taxon>
        <taxon>Diversisporaceae</taxon>
        <taxon>Diversispora</taxon>
    </lineage>
</organism>
<evidence type="ECO:0000313" key="1">
    <source>
        <dbReference type="EMBL" id="CAG8575999.1"/>
    </source>
</evidence>
<dbReference type="OrthoDB" id="2385516at2759"/>
<dbReference type="AlphaFoldDB" id="A0A9N9BTP6"/>